<evidence type="ECO:0000313" key="3">
    <source>
        <dbReference type="Proteomes" id="UP001434883"/>
    </source>
</evidence>
<gene>
    <name evidence="2" type="ORF">XENOCAPTIV_023754</name>
</gene>
<sequence length="52" mass="5692">RARGYARVWGTESECWVQPATFHSSRRGTPEDLGSPAGFSPFRGGKSAHDNN</sequence>
<evidence type="ECO:0000256" key="1">
    <source>
        <dbReference type="SAM" id="MobiDB-lite"/>
    </source>
</evidence>
<keyword evidence="3" id="KW-1185">Reference proteome</keyword>
<reference evidence="2 3" key="1">
    <citation type="submission" date="2021-06" db="EMBL/GenBank/DDBJ databases">
        <authorList>
            <person name="Palmer J.M."/>
        </authorList>
    </citation>
    <scope>NUCLEOTIDE SEQUENCE [LARGE SCALE GENOMIC DNA]</scope>
    <source>
        <strain evidence="2 3">XC_2019</strain>
        <tissue evidence="2">Muscle</tissue>
    </source>
</reference>
<proteinExistence type="predicted"/>
<feature type="region of interest" description="Disordered" evidence="1">
    <location>
        <begin position="20"/>
        <end position="52"/>
    </location>
</feature>
<name>A0ABV0S988_9TELE</name>
<evidence type="ECO:0000313" key="2">
    <source>
        <dbReference type="EMBL" id="MEQ2216854.1"/>
    </source>
</evidence>
<protein>
    <submittedName>
        <fullName evidence="2">Uncharacterized protein</fullName>
    </submittedName>
</protein>
<dbReference type="EMBL" id="JAHRIN010072667">
    <property type="protein sequence ID" value="MEQ2216854.1"/>
    <property type="molecule type" value="Genomic_DNA"/>
</dbReference>
<dbReference type="Proteomes" id="UP001434883">
    <property type="component" value="Unassembled WGS sequence"/>
</dbReference>
<organism evidence="2 3">
    <name type="scientific">Xenoophorus captivus</name>
    <dbReference type="NCBI Taxonomy" id="1517983"/>
    <lineage>
        <taxon>Eukaryota</taxon>
        <taxon>Metazoa</taxon>
        <taxon>Chordata</taxon>
        <taxon>Craniata</taxon>
        <taxon>Vertebrata</taxon>
        <taxon>Euteleostomi</taxon>
        <taxon>Actinopterygii</taxon>
        <taxon>Neopterygii</taxon>
        <taxon>Teleostei</taxon>
        <taxon>Neoteleostei</taxon>
        <taxon>Acanthomorphata</taxon>
        <taxon>Ovalentaria</taxon>
        <taxon>Atherinomorphae</taxon>
        <taxon>Cyprinodontiformes</taxon>
        <taxon>Goodeidae</taxon>
        <taxon>Xenoophorus</taxon>
    </lineage>
</organism>
<comment type="caution">
    <text evidence="2">The sequence shown here is derived from an EMBL/GenBank/DDBJ whole genome shotgun (WGS) entry which is preliminary data.</text>
</comment>
<feature type="non-terminal residue" evidence="2">
    <location>
        <position position="1"/>
    </location>
</feature>
<accession>A0ABV0S988</accession>